<dbReference type="InterPro" id="IPR050281">
    <property type="entry name" value="Flavin_monoamine_oxidase"/>
</dbReference>
<feature type="region of interest" description="Disordered" evidence="3">
    <location>
        <begin position="111"/>
        <end position="158"/>
    </location>
</feature>
<dbReference type="SUPFAM" id="SSF54373">
    <property type="entry name" value="FAD-linked reductases, C-terminal domain"/>
    <property type="match status" value="1"/>
</dbReference>
<feature type="compositionally biased region" description="Low complexity" evidence="3">
    <location>
        <begin position="111"/>
        <end position="141"/>
    </location>
</feature>
<accession>A0AAD3YE62</accession>
<dbReference type="PANTHER" id="PTHR10742:SF386">
    <property type="entry name" value="LYSINE-SPECIFIC HISTONE DEMETHYLASE 1A"/>
    <property type="match status" value="1"/>
</dbReference>
<evidence type="ECO:0000313" key="5">
    <source>
        <dbReference type="EMBL" id="GMK58674.1"/>
    </source>
</evidence>
<dbReference type="InterPro" id="IPR002937">
    <property type="entry name" value="Amino_oxidase"/>
</dbReference>
<evidence type="ECO:0000256" key="1">
    <source>
        <dbReference type="ARBA" id="ARBA00005995"/>
    </source>
</evidence>
<dbReference type="GO" id="GO:0050660">
    <property type="term" value="F:flavin adenine dinucleotide binding"/>
    <property type="evidence" value="ECO:0007669"/>
    <property type="project" value="TreeGrafter"/>
</dbReference>
<gene>
    <name evidence="5" type="ORF">CspeluHIS016_0601160</name>
</gene>
<organism evidence="5 6">
    <name type="scientific">Cutaneotrichosporon spelunceum</name>
    <dbReference type="NCBI Taxonomy" id="1672016"/>
    <lineage>
        <taxon>Eukaryota</taxon>
        <taxon>Fungi</taxon>
        <taxon>Dikarya</taxon>
        <taxon>Basidiomycota</taxon>
        <taxon>Agaricomycotina</taxon>
        <taxon>Tremellomycetes</taxon>
        <taxon>Trichosporonales</taxon>
        <taxon>Trichosporonaceae</taxon>
        <taxon>Cutaneotrichosporon</taxon>
    </lineage>
</organism>
<dbReference type="Gene3D" id="3.90.660.10">
    <property type="match status" value="1"/>
</dbReference>
<dbReference type="EMBL" id="BTCM01000006">
    <property type="protein sequence ID" value="GMK58674.1"/>
    <property type="molecule type" value="Genomic_DNA"/>
</dbReference>
<dbReference type="InterPro" id="IPR036188">
    <property type="entry name" value="FAD/NAD-bd_sf"/>
</dbReference>
<dbReference type="PROSITE" id="PS51257">
    <property type="entry name" value="PROKAR_LIPOPROTEIN"/>
    <property type="match status" value="1"/>
</dbReference>
<dbReference type="GO" id="GO:0006338">
    <property type="term" value="P:chromatin remodeling"/>
    <property type="evidence" value="ECO:0007669"/>
    <property type="project" value="TreeGrafter"/>
</dbReference>
<reference evidence="5" key="2">
    <citation type="submission" date="2023-06" db="EMBL/GenBank/DDBJ databases">
        <authorList>
            <person name="Kobayashi Y."/>
            <person name="Kayamori A."/>
            <person name="Aoki K."/>
            <person name="Shiwa Y."/>
            <person name="Fujita N."/>
            <person name="Sugita T."/>
            <person name="Iwasaki W."/>
            <person name="Tanaka N."/>
            <person name="Takashima M."/>
        </authorList>
    </citation>
    <scope>NUCLEOTIDE SEQUENCE</scope>
    <source>
        <strain evidence="5">HIS016</strain>
    </source>
</reference>
<comment type="similarity">
    <text evidence="1">Belongs to the flavin monoamine oxidase family.</text>
</comment>
<dbReference type="Proteomes" id="UP001222932">
    <property type="component" value="Unassembled WGS sequence"/>
</dbReference>
<dbReference type="GO" id="GO:0016491">
    <property type="term" value="F:oxidoreductase activity"/>
    <property type="evidence" value="ECO:0007669"/>
    <property type="project" value="UniProtKB-KW"/>
</dbReference>
<dbReference type="SUPFAM" id="SSF51905">
    <property type="entry name" value="FAD/NAD(P)-binding domain"/>
    <property type="match status" value="1"/>
</dbReference>
<keyword evidence="6" id="KW-1185">Reference proteome</keyword>
<dbReference type="Gene3D" id="3.50.50.60">
    <property type="entry name" value="FAD/NAD(P)-binding domain"/>
    <property type="match status" value="2"/>
</dbReference>
<dbReference type="AlphaFoldDB" id="A0AAD3YE62"/>
<comment type="caution">
    <text evidence="5">The sequence shown here is derived from an EMBL/GenBank/DDBJ whole genome shotgun (WGS) entry which is preliminary data.</text>
</comment>
<evidence type="ECO:0000256" key="3">
    <source>
        <dbReference type="SAM" id="MobiDB-lite"/>
    </source>
</evidence>
<evidence type="ECO:0000256" key="2">
    <source>
        <dbReference type="ARBA" id="ARBA00023002"/>
    </source>
</evidence>
<feature type="domain" description="Amine oxidase" evidence="4">
    <location>
        <begin position="15"/>
        <end position="518"/>
    </location>
</feature>
<evidence type="ECO:0000259" key="4">
    <source>
        <dbReference type="Pfam" id="PF01593"/>
    </source>
</evidence>
<sequence length="530" mass="57625">MASRTHTAVIIGAGMSGLSCARALVQAGVDVLILEARDRIGGRTWTYQHPVEGRDKPLHFDLGASFIHGIAGNPMYAMAKRNKLPLHVMFDGDGTPASTFSSSFSAGSASSTSSASQSDSSASSCSCSTTTSSSSSACSRSSKIERNEGVYGPDGPPLEHKLAERLNFNVTRAFFSDSAAYAQDSPNAVPAPEDSLGQWMKDPTRSSLFDGLESERDKAYALALAESWEGYSGARLDDISLRYWHSEVTFRGPDATLVDGYVGIYSALHSDIVKSKHGEVRLGEIVEAIALSDDEESVRVTTRTRGQETTYTARHVVCTLPLGVLQHAPPRFTPTLPQRRLNATRRLGHGLLNKIIVAYPRAFWPDTEYFGLLPSAPSEAFLPLLKTRALLAQNLYVINGQPALLFFMGGAAGEALEAVSDAHVREHIHKIITHHFACHTTSVPEPEAVIVTRWNSCPFSYGSYSYLPPGSDPQDFRELARPLWDDRLLFAGEATDPDHYATVHGPYLTGKRQAQVVLNKLELEALEAEG</sequence>
<name>A0AAD3YE62_9TREE</name>
<keyword evidence="2" id="KW-0560">Oxidoreductase</keyword>
<proteinExistence type="inferred from homology"/>
<evidence type="ECO:0000313" key="6">
    <source>
        <dbReference type="Proteomes" id="UP001222932"/>
    </source>
</evidence>
<reference evidence="5" key="1">
    <citation type="journal article" date="2023" name="BMC Genomics">
        <title>Chromosome-level genome assemblies of Cutaneotrichosporon spp. (Trichosporonales, Basidiomycota) reveal imbalanced evolution between nucleotide sequences and chromosome synteny.</title>
        <authorList>
            <person name="Kobayashi Y."/>
            <person name="Kayamori A."/>
            <person name="Aoki K."/>
            <person name="Shiwa Y."/>
            <person name="Matsutani M."/>
            <person name="Fujita N."/>
            <person name="Sugita T."/>
            <person name="Iwasaki W."/>
            <person name="Tanaka N."/>
            <person name="Takashima M."/>
        </authorList>
    </citation>
    <scope>NUCLEOTIDE SEQUENCE</scope>
    <source>
        <strain evidence="5">HIS016</strain>
    </source>
</reference>
<protein>
    <recommendedName>
        <fullName evidence="4">Amine oxidase domain-containing protein</fullName>
    </recommendedName>
</protein>
<dbReference type="PANTHER" id="PTHR10742">
    <property type="entry name" value="FLAVIN MONOAMINE OXIDASE"/>
    <property type="match status" value="1"/>
</dbReference>
<dbReference type="Pfam" id="PF01593">
    <property type="entry name" value="Amino_oxidase"/>
    <property type="match status" value="1"/>
</dbReference>
<dbReference type="GO" id="GO:0003682">
    <property type="term" value="F:chromatin binding"/>
    <property type="evidence" value="ECO:0007669"/>
    <property type="project" value="TreeGrafter"/>
</dbReference>